<name>A0A6I6HJC7_VARPD</name>
<dbReference type="RefSeq" id="WP_157614386.1">
    <property type="nucleotide sequence ID" value="NZ_CP046622.1"/>
</dbReference>
<accession>A0A6I6HJC7</accession>
<gene>
    <name evidence="1" type="ORF">GOQ09_15840</name>
</gene>
<dbReference type="SUPFAM" id="SSF52540">
    <property type="entry name" value="P-loop containing nucleoside triphosphate hydrolases"/>
    <property type="match status" value="1"/>
</dbReference>
<evidence type="ECO:0000313" key="1">
    <source>
        <dbReference type="EMBL" id="QGW82956.1"/>
    </source>
</evidence>
<proteinExistence type="predicted"/>
<dbReference type="EMBL" id="CP046622">
    <property type="protein sequence ID" value="QGW82956.1"/>
    <property type="molecule type" value="Genomic_DNA"/>
</dbReference>
<dbReference type="Pfam" id="PF21448">
    <property type="entry name" value="DNMK"/>
    <property type="match status" value="1"/>
</dbReference>
<organism evidence="1 2">
    <name type="scientific">Variovorax paradoxus</name>
    <dbReference type="NCBI Taxonomy" id="34073"/>
    <lineage>
        <taxon>Bacteria</taxon>
        <taxon>Pseudomonadati</taxon>
        <taxon>Pseudomonadota</taxon>
        <taxon>Betaproteobacteria</taxon>
        <taxon>Burkholderiales</taxon>
        <taxon>Comamonadaceae</taxon>
        <taxon>Variovorax</taxon>
    </lineage>
</organism>
<dbReference type="AlphaFoldDB" id="A0A6I6HJC7"/>
<reference evidence="1 2" key="1">
    <citation type="submission" date="2019-12" db="EMBL/GenBank/DDBJ databases">
        <title>Hybrid Genome Assemblies of two High G+C Isolates from Undergraduate Microbiology Courses.</title>
        <authorList>
            <person name="Ne Ville C.J."/>
            <person name="Enright D."/>
            <person name="Hernandez I."/>
            <person name="Dodsworth J."/>
            <person name="Orwin P.M."/>
        </authorList>
    </citation>
    <scope>NUCLEOTIDE SEQUENCE [LARGE SCALE GENOMIC DNA]</scope>
    <source>
        <strain evidence="1 2">CSUSB</strain>
    </source>
</reference>
<sequence>MKQHIIGLSGWAGSGKDTVADLLVAHAHFRKLAFADALRAEVADAFGLTLKELATPHLKSTPNTALRMRGAPRDFLAAVVLSLSVAAPDHRTPLSDEWLDLPRTPRQILQWWGTEYRRSQHGRYWTRALLSRLVEYQRNGEKRFVITDVRFDNEADTLRTAGGTIWQVTRPGYCGEGENAHVSATNGTRFQPEAVIANLHDVRHLQGLVLTEFIARDFGLDRASIRFAVNA</sequence>
<dbReference type="InterPro" id="IPR027417">
    <property type="entry name" value="P-loop_NTPase"/>
</dbReference>
<protein>
    <recommendedName>
        <fullName evidence="3">Deoxynucleotide monophosphate kinase</fullName>
    </recommendedName>
</protein>
<dbReference type="Gene3D" id="3.40.50.300">
    <property type="entry name" value="P-loop containing nucleotide triphosphate hydrolases"/>
    <property type="match status" value="2"/>
</dbReference>
<dbReference type="InterPro" id="IPR048444">
    <property type="entry name" value="DNMK"/>
</dbReference>
<dbReference type="OrthoDB" id="5401711at2"/>
<evidence type="ECO:0008006" key="3">
    <source>
        <dbReference type="Google" id="ProtNLM"/>
    </source>
</evidence>
<dbReference type="Proteomes" id="UP000425817">
    <property type="component" value="Chromosome"/>
</dbReference>
<evidence type="ECO:0000313" key="2">
    <source>
        <dbReference type="Proteomes" id="UP000425817"/>
    </source>
</evidence>